<feature type="compositionally biased region" description="Basic residues" evidence="1">
    <location>
        <begin position="141"/>
        <end position="155"/>
    </location>
</feature>
<dbReference type="AlphaFoldDB" id="A0A6L2ZW28"/>
<reference evidence="2 3" key="1">
    <citation type="submission" date="2020-06" db="EMBL/GenBank/DDBJ databases">
        <title>Draft genome sequence of Lactic acid bacteria from Okinawan-style tofu.</title>
        <authorList>
            <person name="Takara I."/>
            <person name="Ikematsu S."/>
        </authorList>
    </citation>
    <scope>NUCLEOTIDE SEQUENCE [LARGE SCALE GENOMIC DNA]</scope>
    <source>
        <strain evidence="3">lg38</strain>
    </source>
</reference>
<evidence type="ECO:0000313" key="2">
    <source>
        <dbReference type="EMBL" id="GFO52309.1"/>
    </source>
</evidence>
<protein>
    <recommendedName>
        <fullName evidence="4">Phage protein</fullName>
    </recommendedName>
</protein>
<gene>
    <name evidence="2" type="ORF">ikelab_15840</name>
</gene>
<name>A0A6L2ZW28_9LACT</name>
<dbReference type="RefSeq" id="WP_176490511.1">
    <property type="nucleotide sequence ID" value="NZ_BLXU01000009.1"/>
</dbReference>
<evidence type="ECO:0008006" key="4">
    <source>
        <dbReference type="Google" id="ProtNLM"/>
    </source>
</evidence>
<sequence length="155" mass="17730">MAKLSDYGFQIDNLENTSLCMIKGKEFPVSFTMETMEYIADIYGGDYAQFEADMNKMLKKSKGRITSSNLASSDLKIMRSLIYGMLRTGGLDESSETIFNFLGMSGDVLSIYSVCMEIFTRQAFQVEDLKKSKKPQDFQKAKRKNNRNYKKTPKK</sequence>
<dbReference type="Proteomes" id="UP000504756">
    <property type="component" value="Unassembled WGS sequence"/>
</dbReference>
<evidence type="ECO:0000313" key="3">
    <source>
        <dbReference type="Proteomes" id="UP000504756"/>
    </source>
</evidence>
<accession>A0A6L2ZW28</accession>
<proteinExistence type="predicted"/>
<evidence type="ECO:0000256" key="1">
    <source>
        <dbReference type="SAM" id="MobiDB-lite"/>
    </source>
</evidence>
<dbReference type="EMBL" id="BLXU01000009">
    <property type="protein sequence ID" value="GFO52309.1"/>
    <property type="molecule type" value="Genomic_DNA"/>
</dbReference>
<organism evidence="2 3">
    <name type="scientific">Lactococcus garvieae</name>
    <dbReference type="NCBI Taxonomy" id="1363"/>
    <lineage>
        <taxon>Bacteria</taxon>
        <taxon>Bacillati</taxon>
        <taxon>Bacillota</taxon>
        <taxon>Bacilli</taxon>
        <taxon>Lactobacillales</taxon>
        <taxon>Streptococcaceae</taxon>
        <taxon>Lactococcus</taxon>
    </lineage>
</organism>
<feature type="region of interest" description="Disordered" evidence="1">
    <location>
        <begin position="134"/>
        <end position="155"/>
    </location>
</feature>
<comment type="caution">
    <text evidence="2">The sequence shown here is derived from an EMBL/GenBank/DDBJ whole genome shotgun (WGS) entry which is preliminary data.</text>
</comment>